<evidence type="ECO:0000256" key="2">
    <source>
        <dbReference type="ARBA" id="ARBA00022475"/>
    </source>
</evidence>
<evidence type="ECO:0000313" key="9">
    <source>
        <dbReference type="Proteomes" id="UP000266172"/>
    </source>
</evidence>
<feature type="transmembrane region" description="Helical" evidence="6">
    <location>
        <begin position="177"/>
        <end position="196"/>
    </location>
</feature>
<evidence type="ECO:0000259" key="7">
    <source>
        <dbReference type="Pfam" id="PF10035"/>
    </source>
</evidence>
<dbReference type="EMBL" id="QRVL01000001">
    <property type="protein sequence ID" value="RGS42707.1"/>
    <property type="molecule type" value="Genomic_DNA"/>
</dbReference>
<dbReference type="OMA" id="AQIIHKY"/>
<dbReference type="PIRSF" id="PIRSF006483">
    <property type="entry name" value="Membrane_protein_YitT"/>
    <property type="match status" value="1"/>
</dbReference>
<dbReference type="Gene3D" id="3.30.70.120">
    <property type="match status" value="1"/>
</dbReference>
<reference evidence="8 9" key="1">
    <citation type="submission" date="2018-08" db="EMBL/GenBank/DDBJ databases">
        <title>A genome reference for cultivated species of the human gut microbiota.</title>
        <authorList>
            <person name="Zou Y."/>
            <person name="Xue W."/>
            <person name="Luo G."/>
        </authorList>
    </citation>
    <scope>NUCLEOTIDE SEQUENCE [LARGE SCALE GENOMIC DNA]</scope>
    <source>
        <strain evidence="8 9">AF22-12AC</strain>
    </source>
</reference>
<keyword evidence="5 6" id="KW-0472">Membrane</keyword>
<feature type="transmembrane region" description="Helical" evidence="6">
    <location>
        <begin position="12"/>
        <end position="31"/>
    </location>
</feature>
<dbReference type="InterPro" id="IPR015867">
    <property type="entry name" value="N-reg_PII/ATP_PRibTrfase_C"/>
</dbReference>
<evidence type="ECO:0000256" key="5">
    <source>
        <dbReference type="ARBA" id="ARBA00023136"/>
    </source>
</evidence>
<keyword evidence="3 6" id="KW-0812">Transmembrane</keyword>
<dbReference type="GO" id="GO:0005886">
    <property type="term" value="C:plasma membrane"/>
    <property type="evidence" value="ECO:0007669"/>
    <property type="project" value="UniProtKB-SubCell"/>
</dbReference>
<dbReference type="InterPro" id="IPR019264">
    <property type="entry name" value="DUF2179"/>
</dbReference>
<dbReference type="GeneID" id="93723093"/>
<protein>
    <submittedName>
        <fullName evidence="8">YitT family protein</fullName>
    </submittedName>
</protein>
<dbReference type="Proteomes" id="UP000266172">
    <property type="component" value="Unassembled WGS sequence"/>
</dbReference>
<keyword evidence="2" id="KW-1003">Cell membrane</keyword>
<evidence type="ECO:0000256" key="4">
    <source>
        <dbReference type="ARBA" id="ARBA00022989"/>
    </source>
</evidence>
<dbReference type="CDD" id="cd16380">
    <property type="entry name" value="YitT_C"/>
    <property type="match status" value="1"/>
</dbReference>
<accession>A0A395VBH7</accession>
<name>A0A395VBH7_9FIRM</name>
<comment type="subcellular location">
    <subcellularLocation>
        <location evidence="1">Cell membrane</location>
        <topology evidence="1">Multi-pass membrane protein</topology>
    </subcellularLocation>
</comment>
<dbReference type="RefSeq" id="WP_014079430.1">
    <property type="nucleotide sequence ID" value="NZ_CAKMUY010000017.1"/>
</dbReference>
<dbReference type="AlphaFoldDB" id="A0A395VBH7"/>
<keyword evidence="4 6" id="KW-1133">Transmembrane helix</keyword>
<feature type="domain" description="DUF2179" evidence="7">
    <location>
        <begin position="224"/>
        <end position="278"/>
    </location>
</feature>
<feature type="transmembrane region" description="Helical" evidence="6">
    <location>
        <begin position="149"/>
        <end position="171"/>
    </location>
</feature>
<dbReference type="InterPro" id="IPR051461">
    <property type="entry name" value="UPF0750_membrane"/>
</dbReference>
<organism evidence="8 9">
    <name type="scientific">Roseburia hominis</name>
    <dbReference type="NCBI Taxonomy" id="301301"/>
    <lineage>
        <taxon>Bacteria</taxon>
        <taxon>Bacillati</taxon>
        <taxon>Bacillota</taxon>
        <taxon>Clostridia</taxon>
        <taxon>Lachnospirales</taxon>
        <taxon>Lachnospiraceae</taxon>
        <taxon>Roseburia</taxon>
    </lineage>
</organism>
<evidence type="ECO:0000256" key="6">
    <source>
        <dbReference type="SAM" id="Phobius"/>
    </source>
</evidence>
<proteinExistence type="predicted"/>
<feature type="transmembrane region" description="Helical" evidence="6">
    <location>
        <begin position="110"/>
        <end position="128"/>
    </location>
</feature>
<evidence type="ECO:0000313" key="8">
    <source>
        <dbReference type="EMBL" id="RGS42707.1"/>
    </source>
</evidence>
<dbReference type="InterPro" id="IPR003740">
    <property type="entry name" value="YitT"/>
</dbReference>
<evidence type="ECO:0000256" key="3">
    <source>
        <dbReference type="ARBA" id="ARBA00022692"/>
    </source>
</evidence>
<feature type="transmembrane region" description="Helical" evidence="6">
    <location>
        <begin position="84"/>
        <end position="104"/>
    </location>
</feature>
<dbReference type="PANTHER" id="PTHR33545:SF5">
    <property type="entry name" value="UPF0750 MEMBRANE PROTEIN YITT"/>
    <property type="match status" value="1"/>
</dbReference>
<gene>
    <name evidence="8" type="ORF">DWX93_03190</name>
</gene>
<sequence>MKKEDREIFLKQIFWEVVGSAFIAGGIYNFAVQAGFPMTGFSGISIILYQLFGVPVGFSTILLNIPVAILCYRLLGRHFFFSSLRCMLISSLMIDYVAPLLPVYSGDRLLAALCTGVFAGLGYAVIYMQNSSTGGSDFIIMAVKNLKPYWSVGKISFVTDVIIILLGGFLLRDVDGIIYGMIVSFLLAIVVDKLMYGINSGKMTLVVTEHGKEICDVIDSCCGRGSTILQGQGGYRCDNKQVVMCVCNNKEMYLLQHAVKEADPASFMIILESNEVHGEGFRTIRIGEGETQAKNSAV</sequence>
<evidence type="ECO:0000256" key="1">
    <source>
        <dbReference type="ARBA" id="ARBA00004651"/>
    </source>
</evidence>
<dbReference type="Pfam" id="PF10035">
    <property type="entry name" value="DUF2179"/>
    <property type="match status" value="1"/>
</dbReference>
<dbReference type="Pfam" id="PF02588">
    <property type="entry name" value="YitT_membrane"/>
    <property type="match status" value="1"/>
</dbReference>
<comment type="caution">
    <text evidence="8">The sequence shown here is derived from an EMBL/GenBank/DDBJ whole genome shotgun (WGS) entry which is preliminary data.</text>
</comment>
<dbReference type="PANTHER" id="PTHR33545">
    <property type="entry name" value="UPF0750 MEMBRANE PROTEIN YITT-RELATED"/>
    <property type="match status" value="1"/>
</dbReference>
<feature type="transmembrane region" description="Helical" evidence="6">
    <location>
        <begin position="51"/>
        <end position="72"/>
    </location>
</feature>